<gene>
    <name evidence="3" type="ORF">HNQ65_004430</name>
</gene>
<comment type="caution">
    <text evidence="3">The sequence shown here is derived from an EMBL/GenBank/DDBJ whole genome shotgun (WGS) entry which is preliminary data.</text>
</comment>
<sequence length="940" mass="103736">MRLLAVRLQNLNSLSGMHEVRFDAVPLSAAGVFLITGPTGAGKSTLLDAMTLALYGRAARYGNDKADEMMSRHTAECLAEVDFETGGETLRAIWRLRRARGKADGKLQPVERRLANAATGAILAEKAGEMDRIIEEKTGLDAQRFLRSVLLAQGQFAAFLKAKPNERAELLEKITGTEIYSDLSVLAYETHKAKDEAARTLKERLGAVMVLDDVARANLETSLDQARTTSARLQGESQATAQQLREQREHAGIVAEIAKHTAALQTLQKSQVKLHADTARSKAAAEEARLQRTKREPLWEQAAGMAAQSDQLEKQLTDSRAMYQVWAKDQKETAAKREAAEKALHAHDETSKTLEAWLKQNAGDAELGEALPKLRGAVREWRAVFEKLADGRKRHAEATTMHQNLSKAEAAMAALVQQGTEGAAKAEKARTELERLTKALEAQRELVRHAEQVAGFDEHRQDLKPGEACPLCGALEHPFANAATNFESQLQAARKLLNGMDQQRENANRGLIALERELAKNGAETSAERKRIEEIKKRVSELEAPAEEVLEQWSADEKLKRDVVQNSHALKHLHELATPQEAERELGALEQRAAVFARRRDESLQKRGERQKIEGDVQLARQEEAAKAKRLEELKNEGVTLRAKADALKAKLGELLGGKTLSDDRHMHEARVAAMEKGWRDAEAKQNALQTQIAASAAKLEQLEARREPFAGQSVVDTNALEELEANAKRLNDEFATKRTELGSLEQQVRSDDEARKRRESGGAELQAAEAEALRWGRLKELIGSADGAKFSRFAQSLTLKQLIGLANEHLKVLAERYRLMAAEGDELDLRIVDLYQANVDRPMESLSGGESFLASLALALGLSELASRHHPIDSLFIDEGFGTLDSETLEVALSALENLRSRGKTIGLISHVELLKERLTTQVRVVRGVGGTSRIEVVT</sequence>
<keyword evidence="4" id="KW-1185">Reference proteome</keyword>
<evidence type="ECO:0000313" key="3">
    <source>
        <dbReference type="EMBL" id="MBB5034822.1"/>
    </source>
</evidence>
<evidence type="ECO:0000313" key="4">
    <source>
        <dbReference type="Proteomes" id="UP000590740"/>
    </source>
</evidence>
<dbReference type="Pfam" id="PF13476">
    <property type="entry name" value="AAA_23"/>
    <property type="match status" value="1"/>
</dbReference>
<reference evidence="3 4" key="1">
    <citation type="submission" date="2020-08" db="EMBL/GenBank/DDBJ databases">
        <title>Genomic Encyclopedia of Type Strains, Phase IV (KMG-IV): sequencing the most valuable type-strain genomes for metagenomic binning, comparative biology and taxonomic classification.</title>
        <authorList>
            <person name="Goeker M."/>
        </authorList>
    </citation>
    <scope>NUCLEOTIDE SEQUENCE [LARGE SCALE GENOMIC DNA]</scope>
    <source>
        <strain evidence="3 4">DSM 12252</strain>
    </source>
</reference>
<dbReference type="AlphaFoldDB" id="A0A7W7YEQ5"/>
<dbReference type="GO" id="GO:0004527">
    <property type="term" value="F:exonuclease activity"/>
    <property type="evidence" value="ECO:0007669"/>
    <property type="project" value="UniProtKB-KW"/>
</dbReference>
<name>A0A7W7YEQ5_9BACT</name>
<dbReference type="EMBL" id="JACHIG010000011">
    <property type="protein sequence ID" value="MBB5034822.1"/>
    <property type="molecule type" value="Genomic_DNA"/>
</dbReference>
<dbReference type="InterPro" id="IPR038729">
    <property type="entry name" value="Rad50/SbcC_AAA"/>
</dbReference>
<keyword evidence="3" id="KW-0378">Hydrolase</keyword>
<dbReference type="PANTHER" id="PTHR32114">
    <property type="entry name" value="ABC TRANSPORTER ABCH.3"/>
    <property type="match status" value="1"/>
</dbReference>
<feature type="coiled-coil region" evidence="1">
    <location>
        <begin position="686"/>
        <end position="748"/>
    </location>
</feature>
<keyword evidence="3" id="KW-0540">Nuclease</keyword>
<feature type="domain" description="Rad50/SbcC-type AAA" evidence="2">
    <location>
        <begin position="6"/>
        <end position="205"/>
    </location>
</feature>
<dbReference type="GO" id="GO:0006302">
    <property type="term" value="P:double-strand break repair"/>
    <property type="evidence" value="ECO:0007669"/>
    <property type="project" value="InterPro"/>
</dbReference>
<keyword evidence="3" id="KW-0269">Exonuclease</keyword>
<dbReference type="InterPro" id="IPR027417">
    <property type="entry name" value="P-loop_NTPase"/>
</dbReference>
<dbReference type="Proteomes" id="UP000590740">
    <property type="component" value="Unassembled WGS sequence"/>
</dbReference>
<dbReference type="Gene3D" id="3.40.50.300">
    <property type="entry name" value="P-loop containing nucleotide triphosphate hydrolases"/>
    <property type="match status" value="2"/>
</dbReference>
<dbReference type="Pfam" id="PF13558">
    <property type="entry name" value="SbcC_Walker_B"/>
    <property type="match status" value="1"/>
</dbReference>
<feature type="coiled-coil region" evidence="1">
    <location>
        <begin position="423"/>
        <end position="453"/>
    </location>
</feature>
<dbReference type="GO" id="GO:0016887">
    <property type="term" value="F:ATP hydrolysis activity"/>
    <property type="evidence" value="ECO:0007669"/>
    <property type="project" value="InterPro"/>
</dbReference>
<dbReference type="RefSeq" id="WP_184342986.1">
    <property type="nucleotide sequence ID" value="NZ_JACHIG010000011.1"/>
</dbReference>
<evidence type="ECO:0000259" key="2">
    <source>
        <dbReference type="Pfam" id="PF13476"/>
    </source>
</evidence>
<protein>
    <submittedName>
        <fullName evidence="3">Exonuclease SbcC</fullName>
    </submittedName>
</protein>
<dbReference type="SUPFAM" id="SSF52540">
    <property type="entry name" value="P-loop containing nucleoside triphosphate hydrolases"/>
    <property type="match status" value="1"/>
</dbReference>
<keyword evidence="1" id="KW-0175">Coiled coil</keyword>
<feature type="coiled-coil region" evidence="1">
    <location>
        <begin position="483"/>
        <end position="552"/>
    </location>
</feature>
<proteinExistence type="predicted"/>
<accession>A0A7W7YEQ5</accession>
<feature type="coiled-coil region" evidence="1">
    <location>
        <begin position="617"/>
        <end position="651"/>
    </location>
</feature>
<dbReference type="PANTHER" id="PTHR32114:SF2">
    <property type="entry name" value="ABC TRANSPORTER ABCH.3"/>
    <property type="match status" value="1"/>
</dbReference>
<evidence type="ECO:0000256" key="1">
    <source>
        <dbReference type="SAM" id="Coils"/>
    </source>
</evidence>
<organism evidence="3 4">
    <name type="scientific">Prosthecobacter vanneervenii</name>
    <dbReference type="NCBI Taxonomy" id="48466"/>
    <lineage>
        <taxon>Bacteria</taxon>
        <taxon>Pseudomonadati</taxon>
        <taxon>Verrucomicrobiota</taxon>
        <taxon>Verrucomicrobiia</taxon>
        <taxon>Verrucomicrobiales</taxon>
        <taxon>Verrucomicrobiaceae</taxon>
        <taxon>Prosthecobacter</taxon>
    </lineage>
</organism>